<feature type="domain" description="UvrD-like helicase ATP-binding" evidence="13">
    <location>
        <begin position="25"/>
        <end position="323"/>
    </location>
</feature>
<dbReference type="Gene3D" id="3.40.50.300">
    <property type="entry name" value="P-loop containing nucleotide triphosphate hydrolases"/>
    <property type="match status" value="2"/>
</dbReference>
<dbReference type="Gene3D" id="1.10.486.10">
    <property type="entry name" value="PCRA, domain 4"/>
    <property type="match status" value="1"/>
</dbReference>
<dbReference type="FunFam" id="1.10.486.10:FF:000003">
    <property type="entry name" value="ATP-dependent DNA helicase"/>
    <property type="match status" value="1"/>
</dbReference>
<dbReference type="GO" id="GO:0043138">
    <property type="term" value="F:3'-5' DNA helicase activity"/>
    <property type="evidence" value="ECO:0007669"/>
    <property type="project" value="UniProtKB-EC"/>
</dbReference>
<dbReference type="CDD" id="cd18807">
    <property type="entry name" value="SF1_C_UvrD"/>
    <property type="match status" value="1"/>
</dbReference>
<comment type="catalytic activity">
    <reaction evidence="8">
        <text>Couples ATP hydrolysis with the unwinding of duplex DNA by translocating in the 3'-5' direction.</text>
        <dbReference type="EC" id="5.6.2.4"/>
    </reaction>
</comment>
<evidence type="ECO:0000256" key="1">
    <source>
        <dbReference type="ARBA" id="ARBA00009922"/>
    </source>
</evidence>
<comment type="similarity">
    <text evidence="1">Belongs to the helicase family. UvrD subfamily.</text>
</comment>
<dbReference type="AlphaFoldDB" id="A0A4Q9GT07"/>
<dbReference type="EMBL" id="SISG01000001">
    <property type="protein sequence ID" value="TBN57765.1"/>
    <property type="molecule type" value="Genomic_DNA"/>
</dbReference>
<dbReference type="EC" id="5.6.2.4" evidence="9"/>
<keyword evidence="6" id="KW-0238">DNA-binding</keyword>
<comment type="catalytic activity">
    <reaction evidence="10">
        <text>ATP + H2O = ADP + phosphate + H(+)</text>
        <dbReference type="Rhea" id="RHEA:13065"/>
        <dbReference type="ChEBI" id="CHEBI:15377"/>
        <dbReference type="ChEBI" id="CHEBI:15378"/>
        <dbReference type="ChEBI" id="CHEBI:30616"/>
        <dbReference type="ChEBI" id="CHEBI:43474"/>
        <dbReference type="ChEBI" id="CHEBI:456216"/>
        <dbReference type="EC" id="5.6.2.4"/>
    </reaction>
</comment>
<evidence type="ECO:0000256" key="11">
    <source>
        <dbReference type="PROSITE-ProRule" id="PRU00560"/>
    </source>
</evidence>
<keyword evidence="5 11" id="KW-0067">ATP-binding</keyword>
<evidence type="ECO:0000259" key="13">
    <source>
        <dbReference type="PROSITE" id="PS51198"/>
    </source>
</evidence>
<name>A0A4Q9GT07_9MICO</name>
<proteinExistence type="inferred from homology"/>
<dbReference type="Pfam" id="PF00580">
    <property type="entry name" value="UvrD-helicase"/>
    <property type="match status" value="1"/>
</dbReference>
<keyword evidence="3 11" id="KW-0378">Hydrolase</keyword>
<feature type="domain" description="UvrD-like helicase C-terminal" evidence="14">
    <location>
        <begin position="324"/>
        <end position="597"/>
    </location>
</feature>
<evidence type="ECO:0000313" key="15">
    <source>
        <dbReference type="EMBL" id="TBN57765.1"/>
    </source>
</evidence>
<dbReference type="GO" id="GO:0005524">
    <property type="term" value="F:ATP binding"/>
    <property type="evidence" value="ECO:0007669"/>
    <property type="project" value="UniProtKB-UniRule"/>
</dbReference>
<sequence length="790" mass="87363">MSTVLHPLIPDEPPRDGGFNDALLDGLNPRQREAVEYRGSALLIIAGAGSGKTSVLTRRIAGLLQSREAWPSQILAITFTNKAAAEMRERVGALVGQQAEGMWISTFHSACVRILRREAENFGFTKSFTIYDSADSRALIKRIIKELDADTFGFTVSQASGKISKLKNELMDVESYARGANFNDPNEVMFLEIFRRYTQELARANAFDFDDLIGQTVYLFRAFPQVAALYQRRFRHLLVDEYQDTNHAQYALIRELTKPVKQGDLPLDLQGKGSLEPASLTVVGDSDQSIYAFRGADIRNIVEFERDFPRSKTILLEQNYRSTQNILDAANAVISNNFDRKDKKLFTTIGAGEKITGFTGYSGHDEAQFVADEITKLRDEGIAYKDIAVFYRTNAQTRALEEIFIRSALPYRVLGGTKFYERAEIKDAMAYLITVANPADPLALRRIMNTPKRGIGPATETALQSWADDHDVSLREAMRHADELGLGPKVTGAILGLTAALDEVQLTVDTAKPSDILAELLKKSGYVEALRASRDPQDEARAENVEELLAVTKEFSKNNPEGTLLDFLTEVSLVAAADDLDDTSGTVSLMTLHTAKGLEYEAVFLTGVEEDLLPHRMSANEPGGPAEERRLFYVGITRARQRLYLSLAMTRAQFGDVNVAMPSRYLQEIPADLIDWKQSPGMANSRGGTQPRALNARRDGSSWGTSLREAAGLPPAPVREKTVWASEVTGKVRDNGDLTLAAGDRIRHTDFGEGRVMEVTGEGAKRVAAVQFDTAGRKRLLIKIAPIEKL</sequence>
<reference evidence="16" key="1">
    <citation type="submission" date="2019-02" db="EMBL/GenBank/DDBJ databases">
        <title>Glaciihabitans arcticus sp. nov., a psychrotolerant bacterium isolated from polar soil.</title>
        <authorList>
            <person name="Dahal R.H."/>
        </authorList>
    </citation>
    <scope>NUCLEOTIDE SEQUENCE [LARGE SCALE GENOMIC DNA]</scope>
    <source>
        <strain evidence="16">RP-3-7</strain>
    </source>
</reference>
<dbReference type="GO" id="GO:0033202">
    <property type="term" value="C:DNA helicase complex"/>
    <property type="evidence" value="ECO:0007669"/>
    <property type="project" value="TreeGrafter"/>
</dbReference>
<dbReference type="GO" id="GO:0005829">
    <property type="term" value="C:cytosol"/>
    <property type="evidence" value="ECO:0007669"/>
    <property type="project" value="TreeGrafter"/>
</dbReference>
<dbReference type="PROSITE" id="PS51217">
    <property type="entry name" value="UVRD_HELICASE_CTER"/>
    <property type="match status" value="1"/>
</dbReference>
<dbReference type="InterPro" id="IPR013986">
    <property type="entry name" value="DExx_box_DNA_helicase_dom_sf"/>
</dbReference>
<evidence type="ECO:0000256" key="5">
    <source>
        <dbReference type="ARBA" id="ARBA00022840"/>
    </source>
</evidence>
<keyword evidence="2 11" id="KW-0547">Nucleotide-binding</keyword>
<dbReference type="Pfam" id="PF13361">
    <property type="entry name" value="UvrD_C"/>
    <property type="match status" value="1"/>
</dbReference>
<evidence type="ECO:0000256" key="10">
    <source>
        <dbReference type="ARBA" id="ARBA00048988"/>
    </source>
</evidence>
<evidence type="ECO:0000313" key="16">
    <source>
        <dbReference type="Proteomes" id="UP000294194"/>
    </source>
</evidence>
<feature type="region of interest" description="Disordered" evidence="12">
    <location>
        <begin position="682"/>
        <end position="705"/>
    </location>
</feature>
<keyword evidence="7" id="KW-0413">Isomerase</keyword>
<gene>
    <name evidence="15" type="ORF">EYE40_10400</name>
</gene>
<dbReference type="InterPro" id="IPR027417">
    <property type="entry name" value="P-loop_NTPase"/>
</dbReference>
<dbReference type="Proteomes" id="UP000294194">
    <property type="component" value="Unassembled WGS sequence"/>
</dbReference>
<keyword evidence="4 11" id="KW-0347">Helicase</keyword>
<accession>A0A4Q9GT07</accession>
<evidence type="ECO:0000256" key="4">
    <source>
        <dbReference type="ARBA" id="ARBA00022806"/>
    </source>
</evidence>
<evidence type="ECO:0000256" key="3">
    <source>
        <dbReference type="ARBA" id="ARBA00022801"/>
    </source>
</evidence>
<dbReference type="GO" id="GO:0000725">
    <property type="term" value="P:recombinational repair"/>
    <property type="evidence" value="ECO:0007669"/>
    <property type="project" value="TreeGrafter"/>
</dbReference>
<dbReference type="PANTHER" id="PTHR11070">
    <property type="entry name" value="UVRD / RECB / PCRA DNA HELICASE FAMILY MEMBER"/>
    <property type="match status" value="1"/>
</dbReference>
<evidence type="ECO:0000256" key="9">
    <source>
        <dbReference type="ARBA" id="ARBA00034808"/>
    </source>
</evidence>
<feature type="binding site" evidence="11">
    <location>
        <begin position="46"/>
        <end position="53"/>
    </location>
    <ligand>
        <name>ATP</name>
        <dbReference type="ChEBI" id="CHEBI:30616"/>
    </ligand>
</feature>
<evidence type="ECO:0000259" key="14">
    <source>
        <dbReference type="PROSITE" id="PS51217"/>
    </source>
</evidence>
<dbReference type="PROSITE" id="PS51198">
    <property type="entry name" value="UVRD_HELICASE_ATP_BIND"/>
    <property type="match status" value="1"/>
</dbReference>
<dbReference type="InterPro" id="IPR014016">
    <property type="entry name" value="UvrD-like_ATP-bd"/>
</dbReference>
<dbReference type="RefSeq" id="WP_130981876.1">
    <property type="nucleotide sequence ID" value="NZ_SISG01000001.1"/>
</dbReference>
<evidence type="ECO:0000256" key="8">
    <source>
        <dbReference type="ARBA" id="ARBA00034617"/>
    </source>
</evidence>
<dbReference type="InterPro" id="IPR000212">
    <property type="entry name" value="DNA_helicase_UvrD/REP"/>
</dbReference>
<evidence type="ECO:0000256" key="2">
    <source>
        <dbReference type="ARBA" id="ARBA00022741"/>
    </source>
</evidence>
<dbReference type="Gene3D" id="1.10.10.160">
    <property type="match status" value="1"/>
</dbReference>
<comment type="caution">
    <text evidence="15">The sequence shown here is derived from an EMBL/GenBank/DDBJ whole genome shotgun (WGS) entry which is preliminary data.</text>
</comment>
<keyword evidence="16" id="KW-1185">Reference proteome</keyword>
<dbReference type="GO" id="GO:0016887">
    <property type="term" value="F:ATP hydrolysis activity"/>
    <property type="evidence" value="ECO:0007669"/>
    <property type="project" value="RHEA"/>
</dbReference>
<evidence type="ECO:0000256" key="7">
    <source>
        <dbReference type="ARBA" id="ARBA00023235"/>
    </source>
</evidence>
<evidence type="ECO:0000256" key="12">
    <source>
        <dbReference type="SAM" id="MobiDB-lite"/>
    </source>
</evidence>
<dbReference type="PANTHER" id="PTHR11070:SF2">
    <property type="entry name" value="ATP-DEPENDENT DNA HELICASE SRS2"/>
    <property type="match status" value="1"/>
</dbReference>
<dbReference type="InterPro" id="IPR014017">
    <property type="entry name" value="DNA_helicase_UvrD-like_C"/>
</dbReference>
<evidence type="ECO:0000256" key="6">
    <source>
        <dbReference type="ARBA" id="ARBA00023125"/>
    </source>
</evidence>
<dbReference type="CDD" id="cd17932">
    <property type="entry name" value="DEXQc_UvrD"/>
    <property type="match status" value="1"/>
</dbReference>
<dbReference type="GO" id="GO:0003677">
    <property type="term" value="F:DNA binding"/>
    <property type="evidence" value="ECO:0007669"/>
    <property type="project" value="UniProtKB-KW"/>
</dbReference>
<organism evidence="15 16">
    <name type="scientific">Glaciihabitans arcticus</name>
    <dbReference type="NCBI Taxonomy" id="2668039"/>
    <lineage>
        <taxon>Bacteria</taxon>
        <taxon>Bacillati</taxon>
        <taxon>Actinomycetota</taxon>
        <taxon>Actinomycetes</taxon>
        <taxon>Micrococcales</taxon>
        <taxon>Microbacteriaceae</taxon>
        <taxon>Glaciihabitans</taxon>
    </lineage>
</organism>
<dbReference type="SUPFAM" id="SSF52540">
    <property type="entry name" value="P-loop containing nucleoside triphosphate hydrolases"/>
    <property type="match status" value="1"/>
</dbReference>
<dbReference type="Pfam" id="PF21196">
    <property type="entry name" value="PcrA_UvrD_tudor"/>
    <property type="match status" value="1"/>
</dbReference>
<protein>
    <recommendedName>
        <fullName evidence="9">DNA 3'-5' helicase</fullName>
        <ecNumber evidence="9">5.6.2.4</ecNumber>
    </recommendedName>
</protein>